<sequence>MINSIDRPNVLTQFSETADNNERCLAPLPTIESPLFDVPIGSCDTHAHVVIHDPAHPMAPNRSYTPPSAPEASYLAMLNAMQISRGVLIQISVMGTDNSYMLAVLRNNPDRLRGVAVVDTGITDKELLEMHEAGVRGLRINTLFGGGINFDALEKLAPRVEELGWNMQFLMDARQLPELMPRMRALSCTCVIDHMGHMPMPVSLNAPGTQALFSLIKDNGFWVKLSGAYRMSEHYPEFSDVTPLAKALIDLAPDRMVWGSDWPHVAIKRMPNTGDMLNLLQTWAPDEKVRNKILVDNPASLYGF</sequence>
<dbReference type="EMBL" id="BAAAZE010000001">
    <property type="protein sequence ID" value="GAA4011880.1"/>
    <property type="molecule type" value="Genomic_DNA"/>
</dbReference>
<comment type="caution">
    <text evidence="2">The sequence shown here is derived from an EMBL/GenBank/DDBJ whole genome shotgun (WGS) entry which is preliminary data.</text>
</comment>
<dbReference type="RefSeq" id="WP_344761295.1">
    <property type="nucleotide sequence ID" value="NZ_BAAAZE010000001.1"/>
</dbReference>
<proteinExistence type="predicted"/>
<evidence type="ECO:0000259" key="1">
    <source>
        <dbReference type="Pfam" id="PF04909"/>
    </source>
</evidence>
<feature type="domain" description="Amidohydrolase-related" evidence="1">
    <location>
        <begin position="43"/>
        <end position="304"/>
    </location>
</feature>
<dbReference type="InterPro" id="IPR032466">
    <property type="entry name" value="Metal_Hydrolase"/>
</dbReference>
<organism evidence="2 3">
    <name type="scientific">Actimicrobium antarcticum</name>
    <dbReference type="NCBI Taxonomy" id="1051899"/>
    <lineage>
        <taxon>Bacteria</taxon>
        <taxon>Pseudomonadati</taxon>
        <taxon>Pseudomonadota</taxon>
        <taxon>Betaproteobacteria</taxon>
        <taxon>Burkholderiales</taxon>
        <taxon>Oxalobacteraceae</taxon>
        <taxon>Actimicrobium</taxon>
    </lineage>
</organism>
<name>A0ABP7SI67_9BURK</name>
<reference evidence="3" key="1">
    <citation type="journal article" date="2019" name="Int. J. Syst. Evol. Microbiol.">
        <title>The Global Catalogue of Microorganisms (GCM) 10K type strain sequencing project: providing services to taxonomists for standard genome sequencing and annotation.</title>
        <authorList>
            <consortium name="The Broad Institute Genomics Platform"/>
            <consortium name="The Broad Institute Genome Sequencing Center for Infectious Disease"/>
            <person name="Wu L."/>
            <person name="Ma J."/>
        </authorList>
    </citation>
    <scope>NUCLEOTIDE SEQUENCE [LARGE SCALE GENOMIC DNA]</scope>
    <source>
        <strain evidence="3">JCM 16673</strain>
    </source>
</reference>
<dbReference type="PANTHER" id="PTHR35563:SF2">
    <property type="entry name" value="BARREL METAL-DEPENDENT HYDROLASE, PUTATIVE (AFU_ORTHOLOGUE AFUA_1G16240)-RELATED"/>
    <property type="match status" value="1"/>
</dbReference>
<dbReference type="Pfam" id="PF04909">
    <property type="entry name" value="Amidohydro_2"/>
    <property type="match status" value="1"/>
</dbReference>
<dbReference type="InterPro" id="IPR006680">
    <property type="entry name" value="Amidohydro-rel"/>
</dbReference>
<dbReference type="Gene3D" id="3.20.20.140">
    <property type="entry name" value="Metal-dependent hydrolases"/>
    <property type="match status" value="1"/>
</dbReference>
<dbReference type="InterPro" id="IPR052358">
    <property type="entry name" value="Aro_Compnd_Degr_Hydrolases"/>
</dbReference>
<evidence type="ECO:0000313" key="3">
    <source>
        <dbReference type="Proteomes" id="UP001501353"/>
    </source>
</evidence>
<evidence type="ECO:0000313" key="2">
    <source>
        <dbReference type="EMBL" id="GAA4011880.1"/>
    </source>
</evidence>
<protein>
    <submittedName>
        <fullName evidence="2">Amidohydrolase</fullName>
    </submittedName>
</protein>
<dbReference type="SUPFAM" id="SSF51556">
    <property type="entry name" value="Metallo-dependent hydrolases"/>
    <property type="match status" value="1"/>
</dbReference>
<gene>
    <name evidence="2" type="ORF">GCM10022212_01580</name>
</gene>
<accession>A0ABP7SI67</accession>
<keyword evidence="3" id="KW-1185">Reference proteome</keyword>
<dbReference type="PANTHER" id="PTHR35563">
    <property type="entry name" value="BARREL METAL-DEPENDENT HYDROLASE, PUTATIVE (AFU_ORTHOLOGUE AFUA_1G16240)-RELATED"/>
    <property type="match status" value="1"/>
</dbReference>
<dbReference type="Proteomes" id="UP001501353">
    <property type="component" value="Unassembled WGS sequence"/>
</dbReference>